<reference evidence="3" key="2">
    <citation type="journal article" date="2016" name="Fungal Biol.">
        <title>Ochratoxin A production by Penicillium thymicola.</title>
        <authorList>
            <person name="Nguyen H.D.T."/>
            <person name="McMullin D.R."/>
            <person name="Ponomareva E."/>
            <person name="Riley R."/>
            <person name="Pomraning K.R."/>
            <person name="Baker S.E."/>
            <person name="Seifert K.A."/>
        </authorList>
    </citation>
    <scope>NUCLEOTIDE SEQUENCE</scope>
    <source>
        <strain evidence="3">DAOM 180753</strain>
    </source>
</reference>
<name>A0AAI9TMW8_PENTH</name>
<sequence length="172" mass="19471">MCLSCCVIVAGLKFRLGRLFCKTIGPTNPMTIRGNSMAFWPLGYGVILSDGIISILFCHCSHWSKRLHITSINSSLTSFLNTYSFQLFICVGDRQTTPNHGGRNAQHGIHAASHQNDEGSTMDGHRSSRSGSRTQAPDHRARRRHRPNNPLHDLRFRHPSLRRRAERRNGKR</sequence>
<protein>
    <submittedName>
        <fullName evidence="3">Uncharacterized protein</fullName>
    </submittedName>
</protein>
<dbReference type="EMBL" id="LACB01000084">
    <property type="protein sequence ID" value="KAJ9489439.1"/>
    <property type="molecule type" value="Genomic_DNA"/>
</dbReference>
<gene>
    <name evidence="3" type="ORF">VN97_g3848</name>
</gene>
<keyword evidence="2" id="KW-0472">Membrane</keyword>
<evidence type="ECO:0000256" key="2">
    <source>
        <dbReference type="SAM" id="Phobius"/>
    </source>
</evidence>
<feature type="compositionally biased region" description="Basic residues" evidence="1">
    <location>
        <begin position="155"/>
        <end position="172"/>
    </location>
</feature>
<dbReference type="AlphaFoldDB" id="A0AAI9TMW8"/>
<organism evidence="3 4">
    <name type="scientific">Penicillium thymicola</name>
    <dbReference type="NCBI Taxonomy" id="293382"/>
    <lineage>
        <taxon>Eukaryota</taxon>
        <taxon>Fungi</taxon>
        <taxon>Dikarya</taxon>
        <taxon>Ascomycota</taxon>
        <taxon>Pezizomycotina</taxon>
        <taxon>Eurotiomycetes</taxon>
        <taxon>Eurotiomycetidae</taxon>
        <taxon>Eurotiales</taxon>
        <taxon>Aspergillaceae</taxon>
        <taxon>Penicillium</taxon>
    </lineage>
</organism>
<dbReference type="Proteomes" id="UP001227192">
    <property type="component" value="Unassembled WGS sequence"/>
</dbReference>
<comment type="caution">
    <text evidence="3">The sequence shown here is derived from an EMBL/GenBank/DDBJ whole genome shotgun (WGS) entry which is preliminary data.</text>
</comment>
<keyword evidence="4" id="KW-1185">Reference proteome</keyword>
<reference evidence="3" key="1">
    <citation type="submission" date="2015-06" db="EMBL/GenBank/DDBJ databases">
        <authorList>
            <person name="Nguyen H."/>
        </authorList>
    </citation>
    <scope>NUCLEOTIDE SEQUENCE</scope>
    <source>
        <strain evidence="3">DAOM 180753</strain>
    </source>
</reference>
<evidence type="ECO:0000313" key="3">
    <source>
        <dbReference type="EMBL" id="KAJ9489439.1"/>
    </source>
</evidence>
<keyword evidence="2" id="KW-1133">Transmembrane helix</keyword>
<feature type="transmembrane region" description="Helical" evidence="2">
    <location>
        <begin position="37"/>
        <end position="58"/>
    </location>
</feature>
<proteinExistence type="predicted"/>
<feature type="region of interest" description="Disordered" evidence="1">
    <location>
        <begin position="99"/>
        <end position="172"/>
    </location>
</feature>
<keyword evidence="2" id="KW-0812">Transmembrane</keyword>
<accession>A0AAI9TMW8</accession>
<evidence type="ECO:0000313" key="4">
    <source>
        <dbReference type="Proteomes" id="UP001227192"/>
    </source>
</evidence>
<evidence type="ECO:0000256" key="1">
    <source>
        <dbReference type="SAM" id="MobiDB-lite"/>
    </source>
</evidence>